<gene>
    <name evidence="1" type="ORF">RYX56_12525</name>
</gene>
<accession>A0ABU3XBB9</accession>
<dbReference type="Pfam" id="PF13289">
    <property type="entry name" value="SIR2_2"/>
    <property type="match status" value="1"/>
</dbReference>
<keyword evidence="2" id="KW-1185">Reference proteome</keyword>
<evidence type="ECO:0000313" key="2">
    <source>
        <dbReference type="Proteomes" id="UP001287282"/>
    </source>
</evidence>
<proteinExistence type="predicted"/>
<name>A0ABU3XBB9_9BACI</name>
<dbReference type="RefSeq" id="WP_317122359.1">
    <property type="nucleotide sequence ID" value="NZ_JAWJBA010000003.1"/>
</dbReference>
<protein>
    <submittedName>
        <fullName evidence="1">SIR2 family protein</fullName>
    </submittedName>
</protein>
<comment type="caution">
    <text evidence="1">The sequence shown here is derived from an EMBL/GenBank/DDBJ whole genome shotgun (WGS) entry which is preliminary data.</text>
</comment>
<dbReference type="EMBL" id="JAWJBA010000003">
    <property type="protein sequence ID" value="MDV2685181.1"/>
    <property type="molecule type" value="Genomic_DNA"/>
</dbReference>
<organism evidence="1 2">
    <name type="scientific">Alkalihalophilus lindianensis</name>
    <dbReference type="NCBI Taxonomy" id="1630542"/>
    <lineage>
        <taxon>Bacteria</taxon>
        <taxon>Bacillati</taxon>
        <taxon>Bacillota</taxon>
        <taxon>Bacilli</taxon>
        <taxon>Bacillales</taxon>
        <taxon>Bacillaceae</taxon>
        <taxon>Alkalihalophilus</taxon>
    </lineage>
</organism>
<dbReference type="Proteomes" id="UP001287282">
    <property type="component" value="Unassembled WGS sequence"/>
</dbReference>
<reference evidence="1 2" key="1">
    <citation type="submission" date="2023-10" db="EMBL/GenBank/DDBJ databases">
        <title>Screening of Alkalihalobacillus lindianensis BZ-TG-R113 and Its Alleviation of Salt Stress on Rapeseed Growth.</title>
        <authorList>
            <person name="Zhao B."/>
            <person name="Guo T."/>
        </authorList>
    </citation>
    <scope>NUCLEOTIDE SEQUENCE [LARGE SCALE GENOMIC DNA]</scope>
    <source>
        <strain evidence="1 2">BZ-TG-R113</strain>
    </source>
</reference>
<sequence length="1286" mass="150093">MSEHKFLPDQHHFEHIRKRLWSGREYGSVSVMVGSGFSLNADKISKKANSFLLWGELVDLMKKDLYPGEDREGGYSTSDALKLASEYELVFGRKSLEDLLVKALPDENYVPGRLHKLFLSLPWSDVFTTNYDTLLERTLPFIHDKKYDVVLTASDLPSQTKPRIVKLHGSFPSHRPFIISEEDYRTYPKKYAAFVNTVQQSVMENTLCLIGFSGDDPNFLNWIGWVRDNLGSDTPSIYFIGFITSTQRRTLESRGIIPIDLSPLFPKVEFPGVLRYQKALEWTLLNLKNGKTPDVMSWPSSFKVVYDKPSEGLPYIPKGPTILTDLGERRPQKTKLEREDLLLISQMWKNKRLEYPGWVIAPKEARDKIWNYTDEWIDPVLNSLEELSLDEQLFMLYELNWRIEISLRPLFLNWVDKIAPVIKSINPFVNKQEGDCKEVVLSPLKEPKQNIDWYAIQECWVELAFSLARVSREDQDRDRFFLWMEKLKPVLSQSTEWLAMWYYEKCLFYLINFDQKNILEVLEEWPVTDELPFWEVKRASVLAELGELKESEKIGEASLAKIRMRIKANKVDFSLLSQEGWTMVLLKALKDSRCWDREASSHYRDRWALLSKYHCNPWQEIEILSSILKSSEPDTSPTKRTSKGFDPGTITQHSSLGERNVDKIHLAFSFLKLIDNAGIPIIIGNVGMFTNQVINCAKWIEPYSPLWAISFTIRAEKEKEIAKWFDRIRVANLTQDEVNHFYSLFLTSLEQGLNNTNRDSFSRRHLGNLLQIMSRISFRFSSEQLNQLFIIGIKIVQAKHLRYDHNLYRHLNYLFRRILFAMSDKEKVEVIPELLSFPLPGEGTVQEENEFIEPFYFINWSKDFKLNHSFDNSSWSVHIKKLIKVAFEGTKEGRAMAVMRLIKLHDIGGLTIEEREELARALWSKTDEAGFPKDINFYKSLFLKLPQLEEGMAKERLKKYLLTTDFPYIFHRKGKAEEVKGSGISYSGATDFEHYMYDWISSKGPLVNNEELDKYIDWEEKNIIELLEKVIHWWKVEKSDLLNWNTSIIPTHPKKHVEHVIILLQRIIIPKLRKDDRGSKCKVVQLLNEMEESGFCILPILPATLYIDLFKPEEIFKRLSVGLNSIDDYTVRSSLIGIEYWLISEINDCISSVPKELIDDWIYKIYSRRQPCLDVAINKLISSLNKFPNLLSEVHRGWLSNALEFLLDETDLSILKDREKGLRYLPISEDNIPEYRAVSSKLAHSLYQMYTIQEREIPSIVKKWKEVSGSDPLPEVRKIWEQSSML</sequence>
<evidence type="ECO:0000313" key="1">
    <source>
        <dbReference type="EMBL" id="MDV2685181.1"/>
    </source>
</evidence>